<comment type="caution">
    <text evidence="7">The sequence shown here is derived from an EMBL/GenBank/DDBJ whole genome shotgun (WGS) entry which is preliminary data.</text>
</comment>
<evidence type="ECO:0000256" key="1">
    <source>
        <dbReference type="ARBA" id="ARBA00004496"/>
    </source>
</evidence>
<keyword evidence="4" id="KW-0863">Zinc-finger</keyword>
<keyword evidence="8" id="KW-1185">Reference proteome</keyword>
<sequence>MRRVIVVSPQPARCPNNSIMRPVRVVTYGECQRNQAARLGGHVLDGCNDFIASGEEGTAAALTCAACGCHRNFHRREIQITVVCDCSSHPTNNGA</sequence>
<evidence type="ECO:0000256" key="4">
    <source>
        <dbReference type="ARBA" id="ARBA00022771"/>
    </source>
</evidence>
<dbReference type="NCBIfam" id="TIGR01566">
    <property type="entry name" value="ZF_HD_prot_N"/>
    <property type="match status" value="1"/>
</dbReference>
<keyword evidence="2" id="KW-0963">Cytoplasm</keyword>
<dbReference type="Pfam" id="PF04770">
    <property type="entry name" value="ZF-HD_dimer"/>
    <property type="match status" value="1"/>
</dbReference>
<dbReference type="GO" id="GO:0008270">
    <property type="term" value="F:zinc ion binding"/>
    <property type="evidence" value="ECO:0007669"/>
    <property type="project" value="UniProtKB-KW"/>
</dbReference>
<protein>
    <recommendedName>
        <fullName evidence="6">ZF-HD dimerization-type domain-containing protein</fullName>
    </recommendedName>
</protein>
<dbReference type="EMBL" id="JAYMYS010000004">
    <property type="protein sequence ID" value="KAK7394504.1"/>
    <property type="molecule type" value="Genomic_DNA"/>
</dbReference>
<proteinExistence type="predicted"/>
<evidence type="ECO:0000313" key="7">
    <source>
        <dbReference type="EMBL" id="KAK7394504.1"/>
    </source>
</evidence>
<evidence type="ECO:0000256" key="3">
    <source>
        <dbReference type="ARBA" id="ARBA00022723"/>
    </source>
</evidence>
<dbReference type="PANTHER" id="PTHR31948:SF162">
    <property type="entry name" value="MINI ZINC FINGER PROTEIN 2"/>
    <property type="match status" value="1"/>
</dbReference>
<dbReference type="GO" id="GO:0003700">
    <property type="term" value="F:DNA-binding transcription factor activity"/>
    <property type="evidence" value="ECO:0007669"/>
    <property type="project" value="TreeGrafter"/>
</dbReference>
<evidence type="ECO:0000313" key="8">
    <source>
        <dbReference type="Proteomes" id="UP001386955"/>
    </source>
</evidence>
<keyword evidence="5" id="KW-0862">Zinc</keyword>
<dbReference type="Proteomes" id="UP001386955">
    <property type="component" value="Unassembled WGS sequence"/>
</dbReference>
<gene>
    <name evidence="7" type="ORF">VNO78_15033</name>
</gene>
<evidence type="ECO:0000256" key="2">
    <source>
        <dbReference type="ARBA" id="ARBA00022490"/>
    </source>
</evidence>
<dbReference type="InterPro" id="IPR006456">
    <property type="entry name" value="ZF_HD_homeobox_Cys/His_dimer"/>
</dbReference>
<evidence type="ECO:0000256" key="5">
    <source>
        <dbReference type="ARBA" id="ARBA00022833"/>
    </source>
</evidence>
<evidence type="ECO:0000259" key="6">
    <source>
        <dbReference type="PROSITE" id="PS51523"/>
    </source>
</evidence>
<dbReference type="AlphaFoldDB" id="A0AAN9SF82"/>
<feature type="domain" description="ZF-HD dimerization-type" evidence="6">
    <location>
        <begin position="28"/>
        <end position="77"/>
    </location>
</feature>
<dbReference type="PROSITE" id="PS51523">
    <property type="entry name" value="ZF_HD_DIMER"/>
    <property type="match status" value="1"/>
</dbReference>
<dbReference type="GO" id="GO:0005737">
    <property type="term" value="C:cytoplasm"/>
    <property type="evidence" value="ECO:0007669"/>
    <property type="project" value="UniProtKB-SubCell"/>
</dbReference>
<dbReference type="GO" id="GO:0000976">
    <property type="term" value="F:transcription cis-regulatory region binding"/>
    <property type="evidence" value="ECO:0007669"/>
    <property type="project" value="TreeGrafter"/>
</dbReference>
<dbReference type="GO" id="GO:0005634">
    <property type="term" value="C:nucleus"/>
    <property type="evidence" value="ECO:0007669"/>
    <property type="project" value="TreeGrafter"/>
</dbReference>
<name>A0AAN9SF82_PSOTE</name>
<accession>A0AAN9SF82</accession>
<dbReference type="PANTHER" id="PTHR31948">
    <property type="entry name" value="ZINC-FINGER HOMEODOMAIN PROTEIN 2"/>
    <property type="match status" value="1"/>
</dbReference>
<dbReference type="GO" id="GO:0050793">
    <property type="term" value="P:regulation of developmental process"/>
    <property type="evidence" value="ECO:0007669"/>
    <property type="project" value="TreeGrafter"/>
</dbReference>
<organism evidence="7 8">
    <name type="scientific">Psophocarpus tetragonolobus</name>
    <name type="common">Winged bean</name>
    <name type="synonym">Dolichos tetragonolobus</name>
    <dbReference type="NCBI Taxonomy" id="3891"/>
    <lineage>
        <taxon>Eukaryota</taxon>
        <taxon>Viridiplantae</taxon>
        <taxon>Streptophyta</taxon>
        <taxon>Embryophyta</taxon>
        <taxon>Tracheophyta</taxon>
        <taxon>Spermatophyta</taxon>
        <taxon>Magnoliopsida</taxon>
        <taxon>eudicotyledons</taxon>
        <taxon>Gunneridae</taxon>
        <taxon>Pentapetalae</taxon>
        <taxon>rosids</taxon>
        <taxon>fabids</taxon>
        <taxon>Fabales</taxon>
        <taxon>Fabaceae</taxon>
        <taxon>Papilionoideae</taxon>
        <taxon>50 kb inversion clade</taxon>
        <taxon>NPAAA clade</taxon>
        <taxon>indigoferoid/millettioid clade</taxon>
        <taxon>Phaseoleae</taxon>
        <taxon>Psophocarpus</taxon>
    </lineage>
</organism>
<keyword evidence="3" id="KW-0479">Metal-binding</keyword>
<comment type="subcellular location">
    <subcellularLocation>
        <location evidence="1">Cytoplasm</location>
    </subcellularLocation>
</comment>
<reference evidence="7 8" key="1">
    <citation type="submission" date="2024-01" db="EMBL/GenBank/DDBJ databases">
        <title>The genomes of 5 underutilized Papilionoideae crops provide insights into root nodulation and disease resistanc.</title>
        <authorList>
            <person name="Jiang F."/>
        </authorList>
    </citation>
    <scope>NUCLEOTIDE SEQUENCE [LARGE SCALE GENOMIC DNA]</scope>
    <source>
        <strain evidence="7">DUOXIRENSHENG_FW03</strain>
        <tissue evidence="7">Leaves</tissue>
    </source>
</reference>